<dbReference type="PANTHER" id="PTHR47504:SF5">
    <property type="entry name" value="RIGHT ORIGIN-BINDING PROTEIN"/>
    <property type="match status" value="1"/>
</dbReference>
<dbReference type="InterPro" id="IPR011256">
    <property type="entry name" value="Reg_factor_effector_dom_sf"/>
</dbReference>
<dbReference type="SMART" id="SM00342">
    <property type="entry name" value="HTH_ARAC"/>
    <property type="match status" value="1"/>
</dbReference>
<dbReference type="InterPro" id="IPR018060">
    <property type="entry name" value="HTH_AraC"/>
</dbReference>
<feature type="domain" description="HTH araC/xylS-type" evidence="4">
    <location>
        <begin position="8"/>
        <end position="106"/>
    </location>
</feature>
<dbReference type="OrthoDB" id="9801123at2"/>
<dbReference type="PANTHER" id="PTHR47504">
    <property type="entry name" value="RIGHT ORIGIN-BINDING PROTEIN"/>
    <property type="match status" value="1"/>
</dbReference>
<keyword evidence="3" id="KW-0804">Transcription</keyword>
<gene>
    <name evidence="5" type="ORF">DFP94_11851</name>
</gene>
<dbReference type="Pfam" id="PF06445">
    <property type="entry name" value="GyrI-like"/>
    <property type="match status" value="1"/>
</dbReference>
<keyword evidence="1" id="KW-0805">Transcription regulation</keyword>
<evidence type="ECO:0000259" key="4">
    <source>
        <dbReference type="PROSITE" id="PS01124"/>
    </source>
</evidence>
<dbReference type="SMART" id="SM00871">
    <property type="entry name" value="AraC_E_bind"/>
    <property type="match status" value="1"/>
</dbReference>
<dbReference type="GO" id="GO:0043565">
    <property type="term" value="F:sequence-specific DNA binding"/>
    <property type="evidence" value="ECO:0007669"/>
    <property type="project" value="InterPro"/>
</dbReference>
<dbReference type="InterPro" id="IPR009057">
    <property type="entry name" value="Homeodomain-like_sf"/>
</dbReference>
<proteinExistence type="predicted"/>
<dbReference type="InterPro" id="IPR029442">
    <property type="entry name" value="GyrI-like"/>
</dbReference>
<evidence type="ECO:0000256" key="1">
    <source>
        <dbReference type="ARBA" id="ARBA00023015"/>
    </source>
</evidence>
<protein>
    <submittedName>
        <fullName evidence="5">AraC family transcriptional regulator</fullName>
    </submittedName>
</protein>
<evidence type="ECO:0000256" key="2">
    <source>
        <dbReference type="ARBA" id="ARBA00023125"/>
    </source>
</evidence>
<accession>A0A369AXI7</accession>
<name>A0A369AXI7_9BACL</name>
<reference evidence="5 6" key="1">
    <citation type="submission" date="2018-07" db="EMBL/GenBank/DDBJ databases">
        <title>Genomic Encyclopedia of Type Strains, Phase III (KMG-III): the genomes of soil and plant-associated and newly described type strains.</title>
        <authorList>
            <person name="Whitman W."/>
        </authorList>
    </citation>
    <scope>NUCLEOTIDE SEQUENCE [LARGE SCALE GENOMIC DNA]</scope>
    <source>
        <strain evidence="5 6">CECT 8333</strain>
    </source>
</reference>
<dbReference type="InterPro" id="IPR010499">
    <property type="entry name" value="AraC_E-bd"/>
</dbReference>
<dbReference type="GO" id="GO:0003700">
    <property type="term" value="F:DNA-binding transcription factor activity"/>
    <property type="evidence" value="ECO:0007669"/>
    <property type="project" value="InterPro"/>
</dbReference>
<keyword evidence="6" id="KW-1185">Reference proteome</keyword>
<keyword evidence="2" id="KW-0238">DNA-binding</keyword>
<dbReference type="SUPFAM" id="SSF55136">
    <property type="entry name" value="Probable bacterial effector-binding domain"/>
    <property type="match status" value="1"/>
</dbReference>
<dbReference type="Gene3D" id="3.20.80.10">
    <property type="entry name" value="Regulatory factor, effector binding domain"/>
    <property type="match status" value="1"/>
</dbReference>
<dbReference type="Pfam" id="PF12833">
    <property type="entry name" value="HTH_18"/>
    <property type="match status" value="1"/>
</dbReference>
<dbReference type="InterPro" id="IPR050959">
    <property type="entry name" value="MarA-like"/>
</dbReference>
<dbReference type="Gene3D" id="1.10.10.60">
    <property type="entry name" value="Homeodomain-like"/>
    <property type="match status" value="2"/>
</dbReference>
<evidence type="ECO:0000313" key="6">
    <source>
        <dbReference type="Proteomes" id="UP000253090"/>
    </source>
</evidence>
<evidence type="ECO:0000256" key="3">
    <source>
        <dbReference type="ARBA" id="ARBA00023163"/>
    </source>
</evidence>
<organism evidence="5 6">
    <name type="scientific">Fontibacillus phaseoli</name>
    <dbReference type="NCBI Taxonomy" id="1416533"/>
    <lineage>
        <taxon>Bacteria</taxon>
        <taxon>Bacillati</taxon>
        <taxon>Bacillota</taxon>
        <taxon>Bacilli</taxon>
        <taxon>Bacillales</taxon>
        <taxon>Paenibacillaceae</taxon>
        <taxon>Fontibacillus</taxon>
    </lineage>
</organism>
<sequence length="292" mass="33224">MEWIEHLNQALEYIEDNLDRKIDYEKAARIACCSSFHFQRMFSYIAGIPLSEYIRRRRMTAAAFDLQTSEVKIIDLDLKYGYDSPTSFNRAFQSLHGIAPSIARLEGTSLKAFPRIRISISIKGEAEMNYKIEKKEAFRIVGVKESMNVNLEENFVKVPRLWQQAAQDGSIMKLAQVMNRTPLGILGVSTCMDGEEMDYYIAAATDLPVPEGMCETMIPGGTWAIFECIGPLPHAMQDLQRRIITEWLPASGYEYADAPDVEVYTDGDQQAPDYRSEIWLPIVKKAPNDLCR</sequence>
<dbReference type="EMBL" id="QPJW01000018">
    <property type="protein sequence ID" value="RCX13999.1"/>
    <property type="molecule type" value="Genomic_DNA"/>
</dbReference>
<dbReference type="RefSeq" id="WP_114498977.1">
    <property type="nucleotide sequence ID" value="NZ_QPJW01000018.1"/>
</dbReference>
<evidence type="ECO:0000313" key="5">
    <source>
        <dbReference type="EMBL" id="RCX13999.1"/>
    </source>
</evidence>
<dbReference type="SUPFAM" id="SSF46689">
    <property type="entry name" value="Homeodomain-like"/>
    <property type="match status" value="2"/>
</dbReference>
<dbReference type="PROSITE" id="PS01124">
    <property type="entry name" value="HTH_ARAC_FAMILY_2"/>
    <property type="match status" value="1"/>
</dbReference>
<dbReference type="AlphaFoldDB" id="A0A369AXI7"/>
<comment type="caution">
    <text evidence="5">The sequence shown here is derived from an EMBL/GenBank/DDBJ whole genome shotgun (WGS) entry which is preliminary data.</text>
</comment>
<dbReference type="Proteomes" id="UP000253090">
    <property type="component" value="Unassembled WGS sequence"/>
</dbReference>